<name>A0ABQ5RPC9_9CHLO</name>
<keyword evidence="1" id="KW-0732">Signal</keyword>
<reference evidence="2 3" key="1">
    <citation type="journal article" date="2023" name="IScience">
        <title>Expanded male sex-determining region conserved during the evolution of homothallism in the green alga Volvox.</title>
        <authorList>
            <person name="Yamamoto K."/>
            <person name="Matsuzaki R."/>
            <person name="Mahakham W."/>
            <person name="Heman W."/>
            <person name="Sekimoto H."/>
            <person name="Kawachi M."/>
            <person name="Minakuchi Y."/>
            <person name="Toyoda A."/>
            <person name="Nozaki H."/>
        </authorList>
    </citation>
    <scope>NUCLEOTIDE SEQUENCE [LARGE SCALE GENOMIC DNA]</scope>
    <source>
        <strain evidence="2 3">NIES-4468</strain>
    </source>
</reference>
<sequence>MAKVVLFMLCLISLDAALSTAENVDYTFGSSRVRFLGKSPNFQIYPNTSLSSYLQLRFSKFEERDSSDNKVQGHSVESLASADPAWTAGNTTLSDGTNFTYVRMTLNPANCTGFKANCSGNNAGRRMLAAPSSTSTNATVSVTLYFGLDQNTTFPYGLNKTVSVSKGGFKFNVEYRDWPFCNDSNVLGMEIDLLIKGDTAAQANVSTATDGAQVLSVPLGDNTNSNIYFANYAYEAKNGTRNMSVGVTLASSSSKSTVTLRLPNPAPNTTVYYDPTVTVSTQNGQGGSATGIQTTVLSALLATLLSSLLLA</sequence>
<accession>A0ABQ5RPC9</accession>
<organism evidence="2 3">
    <name type="scientific">Volvox africanus</name>
    <dbReference type="NCBI Taxonomy" id="51714"/>
    <lineage>
        <taxon>Eukaryota</taxon>
        <taxon>Viridiplantae</taxon>
        <taxon>Chlorophyta</taxon>
        <taxon>core chlorophytes</taxon>
        <taxon>Chlorophyceae</taxon>
        <taxon>CS clade</taxon>
        <taxon>Chlamydomonadales</taxon>
        <taxon>Volvocaceae</taxon>
        <taxon>Volvox</taxon>
    </lineage>
</organism>
<proteinExistence type="predicted"/>
<dbReference type="Proteomes" id="UP001165090">
    <property type="component" value="Unassembled WGS sequence"/>
</dbReference>
<protein>
    <submittedName>
        <fullName evidence="2">Uncharacterized protein</fullName>
    </submittedName>
</protein>
<evidence type="ECO:0000313" key="2">
    <source>
        <dbReference type="EMBL" id="GLI59416.1"/>
    </source>
</evidence>
<feature type="chain" id="PRO_5046614072" evidence="1">
    <location>
        <begin position="22"/>
        <end position="311"/>
    </location>
</feature>
<dbReference type="EMBL" id="BSDZ01000004">
    <property type="protein sequence ID" value="GLI59416.1"/>
    <property type="molecule type" value="Genomic_DNA"/>
</dbReference>
<evidence type="ECO:0000256" key="1">
    <source>
        <dbReference type="SAM" id="SignalP"/>
    </source>
</evidence>
<comment type="caution">
    <text evidence="2">The sequence shown here is derived from an EMBL/GenBank/DDBJ whole genome shotgun (WGS) entry which is preliminary data.</text>
</comment>
<feature type="signal peptide" evidence="1">
    <location>
        <begin position="1"/>
        <end position="21"/>
    </location>
</feature>
<evidence type="ECO:0000313" key="3">
    <source>
        <dbReference type="Proteomes" id="UP001165090"/>
    </source>
</evidence>
<gene>
    <name evidence="2" type="ORF">VaNZ11_001299</name>
</gene>
<keyword evidence="3" id="KW-1185">Reference proteome</keyword>